<name>A0AAE1NTH4_9EUCA</name>
<comment type="caution">
    <text evidence="3">The sequence shown here is derived from an EMBL/GenBank/DDBJ whole genome shotgun (WGS) entry which is preliminary data.</text>
</comment>
<evidence type="ECO:0000313" key="4">
    <source>
        <dbReference type="Proteomes" id="UP001292094"/>
    </source>
</evidence>
<keyword evidence="4" id="KW-1185">Reference proteome</keyword>
<accession>A0AAE1NTH4</accession>
<dbReference type="AlphaFoldDB" id="A0AAE1NTH4"/>
<reference evidence="3" key="1">
    <citation type="submission" date="2023-11" db="EMBL/GenBank/DDBJ databases">
        <title>Genome assemblies of two species of porcelain crab, Petrolisthes cinctipes and Petrolisthes manimaculis (Anomura: Porcellanidae).</title>
        <authorList>
            <person name="Angst P."/>
        </authorList>
    </citation>
    <scope>NUCLEOTIDE SEQUENCE</scope>
    <source>
        <strain evidence="3">PB745_02</strain>
        <tissue evidence="3">Gill</tissue>
    </source>
</reference>
<feature type="region of interest" description="Disordered" evidence="1">
    <location>
        <begin position="21"/>
        <end position="51"/>
    </location>
</feature>
<feature type="chain" id="PRO_5042202449" evidence="2">
    <location>
        <begin position="19"/>
        <end position="279"/>
    </location>
</feature>
<keyword evidence="2" id="KW-0732">Signal</keyword>
<protein>
    <submittedName>
        <fullName evidence="3">Uncharacterized protein</fullName>
    </submittedName>
</protein>
<proteinExistence type="predicted"/>
<evidence type="ECO:0000256" key="2">
    <source>
        <dbReference type="SAM" id="SignalP"/>
    </source>
</evidence>
<gene>
    <name evidence="3" type="ORF">Pmani_031576</name>
</gene>
<evidence type="ECO:0000313" key="3">
    <source>
        <dbReference type="EMBL" id="KAK4295888.1"/>
    </source>
</evidence>
<organism evidence="3 4">
    <name type="scientific">Petrolisthes manimaculis</name>
    <dbReference type="NCBI Taxonomy" id="1843537"/>
    <lineage>
        <taxon>Eukaryota</taxon>
        <taxon>Metazoa</taxon>
        <taxon>Ecdysozoa</taxon>
        <taxon>Arthropoda</taxon>
        <taxon>Crustacea</taxon>
        <taxon>Multicrustacea</taxon>
        <taxon>Malacostraca</taxon>
        <taxon>Eumalacostraca</taxon>
        <taxon>Eucarida</taxon>
        <taxon>Decapoda</taxon>
        <taxon>Pleocyemata</taxon>
        <taxon>Anomura</taxon>
        <taxon>Galatheoidea</taxon>
        <taxon>Porcellanidae</taxon>
        <taxon>Petrolisthes</taxon>
    </lineage>
</organism>
<sequence>MLLYLYLMVCLSWCRTESVVPEAKEDENNDTPELLPPNLWRSDPPVIHENDTWWEDEGGEEEEEDEDGARSLLRDPHFLESTYGRSSSTCTSTRNCCPHAGTECHYVGGECHRTGTISTDTCDHFSTNPSLCQHDGCICCIDCDKGASTSKCGLARGSCRKQCQCLRYEYADHFNYCPNRACTCCRHCATTYQCKYGGTSPGVCLRDVDYYTRLEFVFLNTTAICAQPQCSCVNYCVVEKTCTMLAGYCIKKSVSCRPNYIKFDCGCRDTKSCSCCVPS</sequence>
<dbReference type="Proteomes" id="UP001292094">
    <property type="component" value="Unassembled WGS sequence"/>
</dbReference>
<evidence type="ECO:0000256" key="1">
    <source>
        <dbReference type="SAM" id="MobiDB-lite"/>
    </source>
</evidence>
<dbReference type="EMBL" id="JAWZYT010003975">
    <property type="protein sequence ID" value="KAK4295888.1"/>
    <property type="molecule type" value="Genomic_DNA"/>
</dbReference>
<feature type="signal peptide" evidence="2">
    <location>
        <begin position="1"/>
        <end position="18"/>
    </location>
</feature>